<feature type="compositionally biased region" description="Basic residues" evidence="1">
    <location>
        <begin position="89"/>
        <end position="104"/>
    </location>
</feature>
<reference evidence="4" key="2">
    <citation type="submission" date="2025-04" db="UniProtKB">
        <authorList>
            <consortium name="RefSeq"/>
        </authorList>
    </citation>
    <scope>IDENTIFICATION</scope>
    <source>
        <strain evidence="4">Aabys</strain>
    </source>
</reference>
<dbReference type="KEGG" id="mde:101898014"/>
<keyword evidence="3" id="KW-1185">Reference proteome</keyword>
<dbReference type="CDD" id="cd00084">
    <property type="entry name" value="HMG-box_SF"/>
    <property type="match status" value="1"/>
</dbReference>
<evidence type="ECO:0000256" key="1">
    <source>
        <dbReference type="SAM" id="MobiDB-lite"/>
    </source>
</evidence>
<dbReference type="InterPro" id="IPR036910">
    <property type="entry name" value="HMG_box_dom_sf"/>
</dbReference>
<reference evidence="2" key="1">
    <citation type="submission" date="2020-05" db="UniProtKB">
        <authorList>
            <consortium name="EnsemblMetazoa"/>
        </authorList>
    </citation>
    <scope>IDENTIFICATION</scope>
    <source>
        <strain evidence="2">Aabys</strain>
    </source>
</reference>
<dbReference type="Gene3D" id="1.10.30.10">
    <property type="entry name" value="High mobility group box domain"/>
    <property type="match status" value="1"/>
</dbReference>
<evidence type="ECO:0000313" key="3">
    <source>
        <dbReference type="Proteomes" id="UP001652621"/>
    </source>
</evidence>
<gene>
    <name evidence="2" type="primary">101898014</name>
    <name evidence="4" type="synonym">LOC101898014</name>
</gene>
<dbReference type="Proteomes" id="UP001652621">
    <property type="component" value="Unplaced"/>
</dbReference>
<evidence type="ECO:0000313" key="4">
    <source>
        <dbReference type="RefSeq" id="XP_005181509.1"/>
    </source>
</evidence>
<dbReference type="SUPFAM" id="SSF47095">
    <property type="entry name" value="HMG-box"/>
    <property type="match status" value="1"/>
</dbReference>
<dbReference type="AlphaFoldDB" id="A0A1I8MSR1"/>
<name>A0A1I8MSR1_MUSDO</name>
<accession>A0A1I8MSR1</accession>
<protein>
    <submittedName>
        <fullName evidence="4">Protamine-like</fullName>
    </submittedName>
</protein>
<dbReference type="Pfam" id="PF06382">
    <property type="entry name" value="Protamine_like"/>
    <property type="match status" value="1"/>
</dbReference>
<proteinExistence type="predicted"/>
<dbReference type="GO" id="GO:0005634">
    <property type="term" value="C:nucleus"/>
    <property type="evidence" value="ECO:0007669"/>
    <property type="project" value="UniProtKB-ARBA"/>
</dbReference>
<feature type="compositionally biased region" description="Basic residues" evidence="1">
    <location>
        <begin position="113"/>
        <end position="127"/>
    </location>
</feature>
<evidence type="ECO:0000313" key="2">
    <source>
        <dbReference type="EnsemblMetazoa" id="MDOA008073-PA"/>
    </source>
</evidence>
<dbReference type="STRING" id="7370.A0A1I8MSR1"/>
<organism evidence="2">
    <name type="scientific">Musca domestica</name>
    <name type="common">House fly</name>
    <dbReference type="NCBI Taxonomy" id="7370"/>
    <lineage>
        <taxon>Eukaryota</taxon>
        <taxon>Metazoa</taxon>
        <taxon>Ecdysozoa</taxon>
        <taxon>Arthropoda</taxon>
        <taxon>Hexapoda</taxon>
        <taxon>Insecta</taxon>
        <taxon>Pterygota</taxon>
        <taxon>Neoptera</taxon>
        <taxon>Endopterygota</taxon>
        <taxon>Diptera</taxon>
        <taxon>Brachycera</taxon>
        <taxon>Muscomorpha</taxon>
        <taxon>Muscoidea</taxon>
        <taxon>Muscidae</taxon>
        <taxon>Musca</taxon>
    </lineage>
</organism>
<dbReference type="OrthoDB" id="7675944at2759"/>
<sequence>MSCRMVCTGEGATTTTSGGKCMRPGPMTRNGYLNFLREYRQKHCGLTAVETVRQGAFAWNKLSQEEKNRYKKMASAVSSRPRRSAFAPRRMRRSASSRSRRSARRTTMAAGRTSRRRQRRAAKRRRN</sequence>
<dbReference type="GeneID" id="101898014"/>
<feature type="compositionally biased region" description="Low complexity" evidence="1">
    <location>
        <begin position="73"/>
        <end position="88"/>
    </location>
</feature>
<dbReference type="RefSeq" id="XP_005181509.1">
    <property type="nucleotide sequence ID" value="XM_005181452.3"/>
</dbReference>
<dbReference type="VEuPathDB" id="VectorBase:MDOMA2_020901"/>
<dbReference type="EnsemblMetazoa" id="MDOA008073-RA">
    <property type="protein sequence ID" value="MDOA008073-PA"/>
    <property type="gene ID" value="MDOA008073"/>
</dbReference>
<dbReference type="VEuPathDB" id="VectorBase:MDOA008073"/>
<dbReference type="GO" id="GO:0035092">
    <property type="term" value="P:sperm DNA condensation"/>
    <property type="evidence" value="ECO:0007669"/>
    <property type="project" value="InterPro"/>
</dbReference>
<dbReference type="InterPro" id="IPR024460">
    <property type="entry name" value="Protamine-like"/>
</dbReference>
<dbReference type="eggNOG" id="ENOG502SZ15">
    <property type="taxonomic scope" value="Eukaryota"/>
</dbReference>
<feature type="region of interest" description="Disordered" evidence="1">
    <location>
        <begin position="68"/>
        <end position="127"/>
    </location>
</feature>